<protein>
    <submittedName>
        <fullName evidence="1">Uncharacterized protein</fullName>
    </submittedName>
</protein>
<gene>
    <name evidence="1" type="ORF">IEQ34_003148</name>
</gene>
<name>A0AAV7HJ00_DENCH</name>
<comment type="caution">
    <text evidence="1">The sequence shown here is derived from an EMBL/GenBank/DDBJ whole genome shotgun (WGS) entry which is preliminary data.</text>
</comment>
<sequence>MDIDLQLHSIILPLEIRTRSTYGEIIMCRFRTVWRRIIARPVIRYTAVLSTGSQQTDLRTAIGIRIE</sequence>
<organism evidence="1 2">
    <name type="scientific">Dendrobium chrysotoxum</name>
    <name type="common">Orchid</name>
    <dbReference type="NCBI Taxonomy" id="161865"/>
    <lineage>
        <taxon>Eukaryota</taxon>
        <taxon>Viridiplantae</taxon>
        <taxon>Streptophyta</taxon>
        <taxon>Embryophyta</taxon>
        <taxon>Tracheophyta</taxon>
        <taxon>Spermatophyta</taxon>
        <taxon>Magnoliopsida</taxon>
        <taxon>Liliopsida</taxon>
        <taxon>Asparagales</taxon>
        <taxon>Orchidaceae</taxon>
        <taxon>Epidendroideae</taxon>
        <taxon>Malaxideae</taxon>
        <taxon>Dendrobiinae</taxon>
        <taxon>Dendrobium</taxon>
    </lineage>
</organism>
<dbReference type="EMBL" id="JAGFBR010000004">
    <property type="protein sequence ID" value="KAH0468115.1"/>
    <property type="molecule type" value="Genomic_DNA"/>
</dbReference>
<proteinExistence type="predicted"/>
<evidence type="ECO:0000313" key="2">
    <source>
        <dbReference type="Proteomes" id="UP000775213"/>
    </source>
</evidence>
<reference evidence="1 2" key="1">
    <citation type="journal article" date="2021" name="Hortic Res">
        <title>Chromosome-scale assembly of the Dendrobium chrysotoxum genome enhances the understanding of orchid evolution.</title>
        <authorList>
            <person name="Zhang Y."/>
            <person name="Zhang G.Q."/>
            <person name="Zhang D."/>
            <person name="Liu X.D."/>
            <person name="Xu X.Y."/>
            <person name="Sun W.H."/>
            <person name="Yu X."/>
            <person name="Zhu X."/>
            <person name="Wang Z.W."/>
            <person name="Zhao X."/>
            <person name="Zhong W.Y."/>
            <person name="Chen H."/>
            <person name="Yin W.L."/>
            <person name="Huang T."/>
            <person name="Niu S.C."/>
            <person name="Liu Z.J."/>
        </authorList>
    </citation>
    <scope>NUCLEOTIDE SEQUENCE [LARGE SCALE GENOMIC DNA]</scope>
    <source>
        <strain evidence="1">Lindl</strain>
    </source>
</reference>
<evidence type="ECO:0000313" key="1">
    <source>
        <dbReference type="EMBL" id="KAH0468115.1"/>
    </source>
</evidence>
<dbReference type="AlphaFoldDB" id="A0AAV7HJ00"/>
<dbReference type="Proteomes" id="UP000775213">
    <property type="component" value="Unassembled WGS sequence"/>
</dbReference>
<accession>A0AAV7HJ00</accession>
<keyword evidence="2" id="KW-1185">Reference proteome</keyword>